<dbReference type="AlphaFoldDB" id="A0A0F9AAD6"/>
<comment type="caution">
    <text evidence="1">The sequence shown here is derived from an EMBL/GenBank/DDBJ whole genome shotgun (WGS) entry which is preliminary data.</text>
</comment>
<accession>A0A0F9AAD6</accession>
<reference evidence="1" key="1">
    <citation type="journal article" date="2015" name="Nature">
        <title>Complex archaea that bridge the gap between prokaryotes and eukaryotes.</title>
        <authorList>
            <person name="Spang A."/>
            <person name="Saw J.H."/>
            <person name="Jorgensen S.L."/>
            <person name="Zaremba-Niedzwiedzka K."/>
            <person name="Martijn J."/>
            <person name="Lind A.E."/>
            <person name="van Eijk R."/>
            <person name="Schleper C."/>
            <person name="Guy L."/>
            <person name="Ettema T.J."/>
        </authorList>
    </citation>
    <scope>NUCLEOTIDE SEQUENCE</scope>
</reference>
<protein>
    <submittedName>
        <fullName evidence="1">Uncharacterized protein</fullName>
    </submittedName>
</protein>
<organism evidence="1">
    <name type="scientific">marine sediment metagenome</name>
    <dbReference type="NCBI Taxonomy" id="412755"/>
    <lineage>
        <taxon>unclassified sequences</taxon>
        <taxon>metagenomes</taxon>
        <taxon>ecological metagenomes</taxon>
    </lineage>
</organism>
<sequence length="391" mass="44041">SLTIGGGGSGNFANHFTSTDKPNAKYIGVWNRQFLVLGNLNDEVGTEPNSCRWSALGNSTDMDEDQTTLADRNILNDEYGAVQRIVPGVEYGIVFQERAIQRADFVNIPAIFDFNVVDRMRGTPIPRSVTWYGRWIYYIAEEGFMRFDGANSEPLGDSKVDRNFWAQFDIANAVNVSAAIDEKPGAGEPVLQGAADVTVFFDYPGRRLQYVQWAAQGMANLPNQYYNWGVYVPRDYEVAKVKRLSVTFHDSQQRFLRPPWFHRGDTVLLSPHDFPFKSFGYGYHEALGTLRSFKQGSVRPYFGRRVDAVVDWALKKFGADATRVSCGGSGYWAGTAALQYGLRRFGRIAYVMADRHPDPDPRQTVPGKGRRRGRLPRLIMDASWGKPDWAC</sequence>
<feature type="non-terminal residue" evidence="1">
    <location>
        <position position="391"/>
    </location>
</feature>
<proteinExistence type="predicted"/>
<gene>
    <name evidence="1" type="ORF">LCGC14_2873750</name>
</gene>
<evidence type="ECO:0000313" key="1">
    <source>
        <dbReference type="EMBL" id="KKK75434.1"/>
    </source>
</evidence>
<name>A0A0F9AAD6_9ZZZZ</name>
<feature type="non-terminal residue" evidence="1">
    <location>
        <position position="1"/>
    </location>
</feature>
<dbReference type="EMBL" id="LAZR01055868">
    <property type="protein sequence ID" value="KKK75434.1"/>
    <property type="molecule type" value="Genomic_DNA"/>
</dbReference>